<keyword evidence="13" id="KW-1185">Reference proteome</keyword>
<organism evidence="12 13">
    <name type="scientific">Acaulospora morrowiae</name>
    <dbReference type="NCBI Taxonomy" id="94023"/>
    <lineage>
        <taxon>Eukaryota</taxon>
        <taxon>Fungi</taxon>
        <taxon>Fungi incertae sedis</taxon>
        <taxon>Mucoromycota</taxon>
        <taxon>Glomeromycotina</taxon>
        <taxon>Glomeromycetes</taxon>
        <taxon>Diversisporales</taxon>
        <taxon>Acaulosporaceae</taxon>
        <taxon>Acaulospora</taxon>
    </lineage>
</organism>
<name>A0A9N8W6R8_9GLOM</name>
<dbReference type="InterPro" id="IPR041054">
    <property type="entry name" value="Rrp40_N_euk"/>
</dbReference>
<dbReference type="CDD" id="cd22526">
    <property type="entry name" value="KH-I_Rrp40"/>
    <property type="match status" value="1"/>
</dbReference>
<dbReference type="Gene3D" id="2.40.50.100">
    <property type="match status" value="1"/>
</dbReference>
<dbReference type="GO" id="GO:0003723">
    <property type="term" value="F:RNA binding"/>
    <property type="evidence" value="ECO:0007669"/>
    <property type="project" value="UniProtKB-KW"/>
</dbReference>
<comment type="caution">
    <text evidence="12">The sequence shown here is derived from an EMBL/GenBank/DDBJ whole genome shotgun (WGS) entry which is preliminary data.</text>
</comment>
<protein>
    <recommendedName>
        <fullName evidence="9">Ribosomal RNA-processing protein 40</fullName>
    </recommendedName>
</protein>
<dbReference type="GO" id="GO:0000176">
    <property type="term" value="C:nuclear exosome (RNase complex)"/>
    <property type="evidence" value="ECO:0007669"/>
    <property type="project" value="TreeGrafter"/>
</dbReference>
<dbReference type="Pfam" id="PF15985">
    <property type="entry name" value="KH_6"/>
    <property type="match status" value="1"/>
</dbReference>
<evidence type="ECO:0000256" key="2">
    <source>
        <dbReference type="ARBA" id="ARBA00004604"/>
    </source>
</evidence>
<dbReference type="Pfam" id="PF21262">
    <property type="entry name" value="RRP40_S1"/>
    <property type="match status" value="1"/>
</dbReference>
<proteinExistence type="inferred from homology"/>
<evidence type="ECO:0000259" key="11">
    <source>
        <dbReference type="Pfam" id="PF18311"/>
    </source>
</evidence>
<dbReference type="Gene3D" id="3.30.1370.10">
    <property type="entry name" value="K Homology domain, type 1"/>
    <property type="match status" value="1"/>
</dbReference>
<keyword evidence="5" id="KW-0698">rRNA processing</keyword>
<evidence type="ECO:0000313" key="13">
    <source>
        <dbReference type="Proteomes" id="UP000789342"/>
    </source>
</evidence>
<dbReference type="PANTHER" id="PTHR21321">
    <property type="entry name" value="PNAS-3 RELATED"/>
    <property type="match status" value="1"/>
</dbReference>
<dbReference type="InterPro" id="IPR037319">
    <property type="entry name" value="Rrp40_S1"/>
</dbReference>
<dbReference type="FunFam" id="2.40.50.140:FF:000127">
    <property type="entry name" value="Exosome complex component RRP40"/>
    <property type="match status" value="1"/>
</dbReference>
<dbReference type="GO" id="GO:0071051">
    <property type="term" value="P:poly(A)-dependent snoRNA 3'-end processing"/>
    <property type="evidence" value="ECO:0007669"/>
    <property type="project" value="TreeGrafter"/>
</dbReference>
<comment type="subcellular location">
    <subcellularLocation>
        <location evidence="1">Cytoplasm</location>
    </subcellularLocation>
    <subcellularLocation>
        <location evidence="2">Nucleus</location>
        <location evidence="2">Nucleolus</location>
    </subcellularLocation>
</comment>
<dbReference type="GO" id="GO:0000467">
    <property type="term" value="P:exonucleolytic trimming to generate mature 3'-end of 5.8S rRNA from tricistronic rRNA transcript (SSU-rRNA, 5.8S rRNA, LSU-rRNA)"/>
    <property type="evidence" value="ECO:0007669"/>
    <property type="project" value="TreeGrafter"/>
</dbReference>
<dbReference type="PANTHER" id="PTHR21321:SF1">
    <property type="entry name" value="EXOSOME COMPLEX COMPONENT RRP40"/>
    <property type="match status" value="1"/>
</dbReference>
<dbReference type="CDD" id="cd05790">
    <property type="entry name" value="S1_Rrp40"/>
    <property type="match status" value="1"/>
</dbReference>
<evidence type="ECO:0000256" key="4">
    <source>
        <dbReference type="ARBA" id="ARBA00022490"/>
    </source>
</evidence>
<dbReference type="InterPro" id="IPR049469">
    <property type="entry name" value="RRP40_KH-I"/>
</dbReference>
<dbReference type="GO" id="GO:0034475">
    <property type="term" value="P:U4 snRNA 3'-end processing"/>
    <property type="evidence" value="ECO:0007669"/>
    <property type="project" value="TreeGrafter"/>
</dbReference>
<evidence type="ECO:0000259" key="10">
    <source>
        <dbReference type="Pfam" id="PF15985"/>
    </source>
</evidence>
<dbReference type="InterPro" id="IPR004088">
    <property type="entry name" value="KH_dom_type_1"/>
</dbReference>
<accession>A0A9N8W6R8</accession>
<dbReference type="Gene3D" id="2.40.50.140">
    <property type="entry name" value="Nucleic acid-binding proteins"/>
    <property type="match status" value="1"/>
</dbReference>
<feature type="domain" description="Exosome complex exonuclease Rrp40 N-terminal" evidence="11">
    <location>
        <begin position="29"/>
        <end position="64"/>
    </location>
</feature>
<keyword evidence="8" id="KW-0539">Nucleus</keyword>
<dbReference type="AlphaFoldDB" id="A0A9N8W6R8"/>
<comment type="similarity">
    <text evidence="3">Belongs to the RRP40 family.</text>
</comment>
<dbReference type="InterPro" id="IPR026699">
    <property type="entry name" value="Exosome_RNA_bind1/RRP40/RRP4"/>
</dbReference>
<dbReference type="GO" id="GO:0071034">
    <property type="term" value="P:CUT catabolic process"/>
    <property type="evidence" value="ECO:0007669"/>
    <property type="project" value="TreeGrafter"/>
</dbReference>
<feature type="domain" description="K Homology" evidence="10">
    <location>
        <begin position="152"/>
        <end position="199"/>
    </location>
</feature>
<evidence type="ECO:0000256" key="6">
    <source>
        <dbReference type="ARBA" id="ARBA00022835"/>
    </source>
</evidence>
<evidence type="ECO:0000256" key="5">
    <source>
        <dbReference type="ARBA" id="ARBA00022552"/>
    </source>
</evidence>
<evidence type="ECO:0000256" key="1">
    <source>
        <dbReference type="ARBA" id="ARBA00004496"/>
    </source>
</evidence>
<evidence type="ECO:0000256" key="8">
    <source>
        <dbReference type="ARBA" id="ARBA00023242"/>
    </source>
</evidence>
<evidence type="ECO:0000256" key="7">
    <source>
        <dbReference type="ARBA" id="ARBA00022884"/>
    </source>
</evidence>
<evidence type="ECO:0000256" key="3">
    <source>
        <dbReference type="ARBA" id="ARBA00007841"/>
    </source>
</evidence>
<dbReference type="OrthoDB" id="340500at2759"/>
<dbReference type="InterPro" id="IPR036612">
    <property type="entry name" value="KH_dom_type_1_sf"/>
</dbReference>
<keyword evidence="4" id="KW-0963">Cytoplasm</keyword>
<keyword evidence="6" id="KW-0271">Exosome</keyword>
<dbReference type="SUPFAM" id="SSF110324">
    <property type="entry name" value="Ribosomal L27 protein-like"/>
    <property type="match status" value="1"/>
</dbReference>
<dbReference type="Pfam" id="PF18311">
    <property type="entry name" value="Rrp40_N"/>
    <property type="match status" value="1"/>
</dbReference>
<gene>
    <name evidence="12" type="ORF">AMORRO_LOCUS2121</name>
</gene>
<dbReference type="SUPFAM" id="SSF50249">
    <property type="entry name" value="Nucleic acid-binding proteins"/>
    <property type="match status" value="1"/>
</dbReference>
<dbReference type="FunFam" id="3.30.1370.10:FF:000038">
    <property type="entry name" value="exosome complex component RRP40"/>
    <property type="match status" value="1"/>
</dbReference>
<dbReference type="SUPFAM" id="SSF54791">
    <property type="entry name" value="Eukaryotic type KH-domain (KH-domain type I)"/>
    <property type="match status" value="1"/>
</dbReference>
<dbReference type="InterPro" id="IPR012340">
    <property type="entry name" value="NA-bd_OB-fold"/>
</dbReference>
<evidence type="ECO:0000256" key="9">
    <source>
        <dbReference type="ARBA" id="ARBA00030615"/>
    </source>
</evidence>
<dbReference type="GO" id="GO:0000177">
    <property type="term" value="C:cytoplasmic exosome (RNase complex)"/>
    <property type="evidence" value="ECO:0007669"/>
    <property type="project" value="TreeGrafter"/>
</dbReference>
<dbReference type="EMBL" id="CAJVPV010000868">
    <property type="protein sequence ID" value="CAG8476990.1"/>
    <property type="molecule type" value="Genomic_DNA"/>
</dbReference>
<reference evidence="12" key="1">
    <citation type="submission" date="2021-06" db="EMBL/GenBank/DDBJ databases">
        <authorList>
            <person name="Kallberg Y."/>
            <person name="Tangrot J."/>
            <person name="Rosling A."/>
        </authorList>
    </citation>
    <scope>NUCLEOTIDE SEQUENCE</scope>
    <source>
        <strain evidence="12">CL551</strain>
    </source>
</reference>
<dbReference type="GO" id="GO:0071038">
    <property type="term" value="P:TRAMP-dependent tRNA surveillance pathway"/>
    <property type="evidence" value="ECO:0007669"/>
    <property type="project" value="TreeGrafter"/>
</dbReference>
<dbReference type="Proteomes" id="UP000789342">
    <property type="component" value="Unassembled WGS sequence"/>
</dbReference>
<dbReference type="GO" id="GO:0071035">
    <property type="term" value="P:nuclear polyadenylation-dependent rRNA catabolic process"/>
    <property type="evidence" value="ECO:0007669"/>
    <property type="project" value="TreeGrafter"/>
</dbReference>
<sequence length="230" mass="25760">MKIDGNVEPIRVVLPGEPVLMETVSGNLGLGPGLSRAEDSIVCTKAGVLMKKKDSWFVESDEKRYIPVRGENVVGKVTGRMAEYYRVDIGSAHLAILSFLAIAGATKKNRLDLNIGDLVYARISSASRDIEPELECTDYEGKSKEYGKLKDGFLLKCSLRYCRRLMSPESPIWKLLRERINLEVAIGSNGRVWFNSGTTRHTILTYNAIKRSETMTDEECETMVSKELDF</sequence>
<dbReference type="GO" id="GO:0005730">
    <property type="term" value="C:nucleolus"/>
    <property type="evidence" value="ECO:0007669"/>
    <property type="project" value="UniProtKB-SubCell"/>
</dbReference>
<evidence type="ECO:0000313" key="12">
    <source>
        <dbReference type="EMBL" id="CAG8476990.1"/>
    </source>
</evidence>
<keyword evidence="7" id="KW-0694">RNA-binding</keyword>